<organism evidence="2 3">
    <name type="scientific">Fusicatenibacter faecihominis</name>
    <dbReference type="NCBI Taxonomy" id="2881276"/>
    <lineage>
        <taxon>Bacteria</taxon>
        <taxon>Bacillati</taxon>
        <taxon>Bacillota</taxon>
        <taxon>Clostridia</taxon>
        <taxon>Lachnospirales</taxon>
        <taxon>Lachnospiraceae</taxon>
        <taxon>Fusicatenibacter</taxon>
    </lineage>
</organism>
<protein>
    <submittedName>
        <fullName evidence="2">Conjugal transfer protein TraX</fullName>
    </submittedName>
</protein>
<dbReference type="EMBL" id="JAJEPR010000014">
    <property type="protein sequence ID" value="MCC2190072.1"/>
    <property type="molecule type" value="Genomic_DNA"/>
</dbReference>
<dbReference type="Proteomes" id="UP001197875">
    <property type="component" value="Unassembled WGS sequence"/>
</dbReference>
<keyword evidence="1" id="KW-1133">Transmembrane helix</keyword>
<feature type="transmembrane region" description="Helical" evidence="1">
    <location>
        <begin position="59"/>
        <end position="77"/>
    </location>
</feature>
<evidence type="ECO:0000313" key="2">
    <source>
        <dbReference type="EMBL" id="MCC2190072.1"/>
    </source>
</evidence>
<evidence type="ECO:0000313" key="3">
    <source>
        <dbReference type="Proteomes" id="UP001197875"/>
    </source>
</evidence>
<dbReference type="AlphaFoldDB" id="A0AAE3DST9"/>
<keyword evidence="1" id="KW-0812">Transmembrane</keyword>
<keyword evidence="3" id="KW-1185">Reference proteome</keyword>
<reference evidence="2 3" key="1">
    <citation type="submission" date="2021-10" db="EMBL/GenBank/DDBJ databases">
        <title>Anaerobic single-cell dispensing facilitates the cultivation of human gut bacteria.</title>
        <authorList>
            <person name="Afrizal A."/>
        </authorList>
    </citation>
    <scope>NUCLEOTIDE SEQUENCE [LARGE SCALE GENOMIC DNA]</scope>
    <source>
        <strain evidence="2 3">CLA-AA-H277</strain>
    </source>
</reference>
<feature type="transmembrane region" description="Helical" evidence="1">
    <location>
        <begin position="218"/>
        <end position="241"/>
    </location>
</feature>
<gene>
    <name evidence="2" type="ORF">LKD71_09680</name>
</gene>
<sequence length="242" mass="28355">MMEKLAPYRVFTSSSLKLIAVITMLIDHFGATVMSQAILKLPAVKADADLYHNMLILYRLIRYIGRVAFPIYCFLLVEGFIHTHSKMKYLLRLGIFVLISEIPFDYAIYNHWFYPDKQNVFFTLFFGMLVMVLVDRFRNDWLQFLIMAVGVYLGWLFKTDYGARGVFLICTLFLVRYARPIQCLAGALIMQYELTAPLAFVPILLYNGEKGNLKMKYFFYWFYPVHLLLLGLARDIVLFYFG</sequence>
<dbReference type="RefSeq" id="WP_227615256.1">
    <property type="nucleotide sequence ID" value="NZ_JAJEPR010000014.1"/>
</dbReference>
<dbReference type="InterPro" id="IPR008875">
    <property type="entry name" value="TraX"/>
</dbReference>
<feature type="transmembrane region" description="Helical" evidence="1">
    <location>
        <begin position="141"/>
        <end position="157"/>
    </location>
</feature>
<dbReference type="Pfam" id="PF05857">
    <property type="entry name" value="TraX"/>
    <property type="match status" value="1"/>
</dbReference>
<accession>A0AAE3DST9</accession>
<evidence type="ECO:0000256" key="1">
    <source>
        <dbReference type="SAM" id="Phobius"/>
    </source>
</evidence>
<keyword evidence="1" id="KW-0472">Membrane</keyword>
<feature type="transmembrane region" description="Helical" evidence="1">
    <location>
        <begin position="89"/>
        <end position="112"/>
    </location>
</feature>
<proteinExistence type="predicted"/>
<comment type="caution">
    <text evidence="2">The sequence shown here is derived from an EMBL/GenBank/DDBJ whole genome shotgun (WGS) entry which is preliminary data.</text>
</comment>
<name>A0AAE3DST9_9FIRM</name>
<feature type="transmembrane region" description="Helical" evidence="1">
    <location>
        <begin position="185"/>
        <end position="206"/>
    </location>
</feature>
<feature type="transmembrane region" description="Helical" evidence="1">
    <location>
        <begin position="118"/>
        <end position="134"/>
    </location>
</feature>